<evidence type="ECO:0000256" key="3">
    <source>
        <dbReference type="ARBA" id="ARBA00022801"/>
    </source>
</evidence>
<comment type="catalytic activity">
    <reaction evidence="5">
        <text>O-phospho-L-tyrosyl-[protein] + H2O = L-tyrosyl-[protein] + phosphate</text>
        <dbReference type="Rhea" id="RHEA:10684"/>
        <dbReference type="Rhea" id="RHEA-COMP:10136"/>
        <dbReference type="Rhea" id="RHEA-COMP:20101"/>
        <dbReference type="ChEBI" id="CHEBI:15377"/>
        <dbReference type="ChEBI" id="CHEBI:43474"/>
        <dbReference type="ChEBI" id="CHEBI:46858"/>
        <dbReference type="ChEBI" id="CHEBI:61978"/>
        <dbReference type="EC" id="3.1.3.48"/>
    </reaction>
</comment>
<dbReference type="PANTHER" id="PTHR11717:SF31">
    <property type="entry name" value="LOW MOLECULAR WEIGHT PROTEIN-TYROSINE-PHOSPHATASE ETP-RELATED"/>
    <property type="match status" value="1"/>
</dbReference>
<evidence type="ECO:0000256" key="4">
    <source>
        <dbReference type="ARBA" id="ARBA00022912"/>
    </source>
</evidence>
<feature type="active site" description="Proton donor" evidence="6">
    <location>
        <position position="114"/>
    </location>
</feature>
<dbReference type="InterPro" id="IPR036196">
    <property type="entry name" value="Ptyr_pPase_sf"/>
</dbReference>
<dbReference type="OrthoDB" id="9784339at2"/>
<dbReference type="RefSeq" id="WP_012352907.1">
    <property type="nucleotide sequence ID" value="NZ_CP014844.1"/>
</dbReference>
<keyword evidence="3" id="KW-0378">Hydrolase</keyword>
<dbReference type="PANTHER" id="PTHR11717">
    <property type="entry name" value="LOW MOLECULAR WEIGHT PROTEIN TYROSINE PHOSPHATASE"/>
    <property type="match status" value="1"/>
</dbReference>
<feature type="active site" evidence="6">
    <location>
        <position position="15"/>
    </location>
</feature>
<dbReference type="STRING" id="1796606.A2G96_13770"/>
<comment type="similarity">
    <text evidence="1">Belongs to the low molecular weight phosphotyrosine protein phosphatase family.</text>
</comment>
<dbReference type="GO" id="GO:0004725">
    <property type="term" value="F:protein tyrosine phosphatase activity"/>
    <property type="evidence" value="ECO:0007669"/>
    <property type="project" value="UniProtKB-EC"/>
</dbReference>
<dbReference type="EMBL" id="CP014844">
    <property type="protein sequence ID" value="AMR78724.1"/>
    <property type="molecule type" value="Genomic_DNA"/>
</dbReference>
<keyword evidence="9" id="KW-1185">Reference proteome</keyword>
<dbReference type="InterPro" id="IPR017867">
    <property type="entry name" value="Tyr_phospatase_low_mol_wt"/>
</dbReference>
<organism evidence="8 9">
    <name type="scientific">Cupriavidus nantongensis</name>
    <dbReference type="NCBI Taxonomy" id="1796606"/>
    <lineage>
        <taxon>Bacteria</taxon>
        <taxon>Pseudomonadati</taxon>
        <taxon>Pseudomonadota</taxon>
        <taxon>Betaproteobacteria</taxon>
        <taxon>Burkholderiales</taxon>
        <taxon>Burkholderiaceae</taxon>
        <taxon>Cupriavidus</taxon>
    </lineage>
</organism>
<dbReference type="InterPro" id="IPR023485">
    <property type="entry name" value="Ptyr_pPase"/>
</dbReference>
<proteinExistence type="inferred from homology"/>
<evidence type="ECO:0000256" key="6">
    <source>
        <dbReference type="PIRSR" id="PIRSR617867-1"/>
    </source>
</evidence>
<sequence length="145" mass="15914">MIKTVLVVCIGNICRSPMAQGLLRQALPEGEVVSAGLGALSGHAADPHAVDLMSRQGVDISGHRAQQLNHVLIRRADLILVMDAAQRQEIQRLHPATTGRVFRLGELEKFDVPDPYRQPRAAFESALQLIQRGVESWVPRIRALG</sequence>
<feature type="active site" description="Nucleophile" evidence="6">
    <location>
        <position position="9"/>
    </location>
</feature>
<dbReference type="CDD" id="cd16343">
    <property type="entry name" value="LMWPTP"/>
    <property type="match status" value="1"/>
</dbReference>
<dbReference type="SUPFAM" id="SSF52788">
    <property type="entry name" value="Phosphotyrosine protein phosphatases I"/>
    <property type="match status" value="1"/>
</dbReference>
<evidence type="ECO:0000313" key="9">
    <source>
        <dbReference type="Proteomes" id="UP000075238"/>
    </source>
</evidence>
<evidence type="ECO:0000256" key="2">
    <source>
        <dbReference type="ARBA" id="ARBA00013064"/>
    </source>
</evidence>
<dbReference type="GeneID" id="29760609"/>
<protein>
    <recommendedName>
        <fullName evidence="2">protein-tyrosine-phosphatase</fullName>
        <ecNumber evidence="2">3.1.3.48</ecNumber>
    </recommendedName>
</protein>
<evidence type="ECO:0000256" key="1">
    <source>
        <dbReference type="ARBA" id="ARBA00011063"/>
    </source>
</evidence>
<accession>A0A142JKW2</accession>
<dbReference type="InterPro" id="IPR050438">
    <property type="entry name" value="LMW_PTPase"/>
</dbReference>
<feature type="domain" description="Phosphotyrosine protein phosphatase I" evidence="7">
    <location>
        <begin position="3"/>
        <end position="140"/>
    </location>
</feature>
<dbReference type="KEGG" id="cnan:A2G96_13770"/>
<evidence type="ECO:0000259" key="7">
    <source>
        <dbReference type="SMART" id="SM00226"/>
    </source>
</evidence>
<dbReference type="AlphaFoldDB" id="A0A142JKW2"/>
<dbReference type="EC" id="3.1.3.48" evidence="2"/>
<dbReference type="Gene3D" id="3.40.50.2300">
    <property type="match status" value="1"/>
</dbReference>
<dbReference type="Proteomes" id="UP000075238">
    <property type="component" value="Chromosome 1"/>
</dbReference>
<reference evidence="8 9" key="1">
    <citation type="submission" date="2016-03" db="EMBL/GenBank/DDBJ databases">
        <title>Complete genome sequence of a novel chlorpyrifos degrading bacterium, Cupriavidus nantongensis sp. X1.</title>
        <authorList>
            <person name="Fang L."/>
        </authorList>
    </citation>
    <scope>NUCLEOTIDE SEQUENCE [LARGE SCALE GENOMIC DNA]</scope>
    <source>
        <strain evidence="8 9">X1</strain>
    </source>
</reference>
<dbReference type="PRINTS" id="PR00719">
    <property type="entry name" value="LMWPTPASE"/>
</dbReference>
<dbReference type="SMART" id="SM00226">
    <property type="entry name" value="LMWPc"/>
    <property type="match status" value="1"/>
</dbReference>
<evidence type="ECO:0000256" key="5">
    <source>
        <dbReference type="ARBA" id="ARBA00051722"/>
    </source>
</evidence>
<evidence type="ECO:0000313" key="8">
    <source>
        <dbReference type="EMBL" id="AMR78724.1"/>
    </source>
</evidence>
<name>A0A142JKW2_9BURK</name>
<dbReference type="Pfam" id="PF01451">
    <property type="entry name" value="LMWPc"/>
    <property type="match status" value="1"/>
</dbReference>
<keyword evidence="4" id="KW-0904">Protein phosphatase</keyword>
<gene>
    <name evidence="8" type="ORF">A2G96_13770</name>
</gene>